<name>A0A0F5FKT5_9HYPH</name>
<reference evidence="1 2" key="1">
    <citation type="submission" date="2015-03" db="EMBL/GenBank/DDBJ databases">
        <authorList>
            <person name="Hassan Y."/>
            <person name="Lepp D."/>
            <person name="Li X.-Z."/>
            <person name="Zhou T."/>
        </authorList>
    </citation>
    <scope>NUCLEOTIDE SEQUENCE [LARGE SCALE GENOMIC DNA]</scope>
    <source>
        <strain evidence="1 2">IPL18</strain>
    </source>
</reference>
<dbReference type="Proteomes" id="UP000033649">
    <property type="component" value="Unassembled WGS sequence"/>
</dbReference>
<dbReference type="EMBL" id="JZEY01000054">
    <property type="protein sequence ID" value="KKB09413.1"/>
    <property type="molecule type" value="Genomic_DNA"/>
</dbReference>
<accession>A0A0F5FKT5</accession>
<dbReference type="OrthoDB" id="7949234at2"/>
<keyword evidence="2" id="KW-1185">Reference proteome</keyword>
<comment type="caution">
    <text evidence="1">The sequence shown here is derived from an EMBL/GenBank/DDBJ whole genome shotgun (WGS) entry which is preliminary data.</text>
</comment>
<dbReference type="STRING" id="429727.VE26_05620"/>
<dbReference type="RefSeq" id="WP_046104106.1">
    <property type="nucleotide sequence ID" value="NZ_JZEY01000054.1"/>
</dbReference>
<proteinExistence type="predicted"/>
<dbReference type="AlphaFoldDB" id="A0A0F5FKT5"/>
<sequence>MATVFMNDPATGRFALFDEAPGGGAVDNPNSLRNRPLNDPLNWLANIYFHSDFNYLEVAFGPTNVTVNHSAVSVVSPPIGATVQFGWNGGASVDRLLFTHSLGYVPLVMAVLGNNMVWPGMPVQSQGDGGVRFATIYATSTEVRMKEFGTTGPSTLAAASLTYTLLIFANQPSPTGNVLFDFDPVTGIVEMGRRKFKSDRRYLQVVPGGSPFGISYGGRTIDLANGAPRAVRADGTAFDPIPASLGAALSRLGYTGTDWGFIYGSGMNYTGSFTGPGQIQVQAP</sequence>
<organism evidence="1 2">
    <name type="scientific">Devosia chinhatensis</name>
    <dbReference type="NCBI Taxonomy" id="429727"/>
    <lineage>
        <taxon>Bacteria</taxon>
        <taxon>Pseudomonadati</taxon>
        <taxon>Pseudomonadota</taxon>
        <taxon>Alphaproteobacteria</taxon>
        <taxon>Hyphomicrobiales</taxon>
        <taxon>Devosiaceae</taxon>
        <taxon>Devosia</taxon>
    </lineage>
</organism>
<gene>
    <name evidence="1" type="ORF">VE26_05620</name>
</gene>
<evidence type="ECO:0000313" key="2">
    <source>
        <dbReference type="Proteomes" id="UP000033649"/>
    </source>
</evidence>
<protein>
    <submittedName>
        <fullName evidence="1">Uncharacterized protein</fullName>
    </submittedName>
</protein>
<evidence type="ECO:0000313" key="1">
    <source>
        <dbReference type="EMBL" id="KKB09413.1"/>
    </source>
</evidence>
<dbReference type="PATRIC" id="fig|429727.3.peg.1162"/>